<evidence type="ECO:0000256" key="6">
    <source>
        <dbReference type="ARBA" id="ARBA00022737"/>
    </source>
</evidence>
<feature type="binding site" description="covalent" evidence="9">
    <location>
        <position position="185"/>
    </location>
    <ligand>
        <name>heme c</name>
        <dbReference type="ChEBI" id="CHEBI:61717"/>
        <label>2</label>
    </ligand>
</feature>
<dbReference type="AlphaFoldDB" id="A0A963YWF4"/>
<comment type="subcellular location">
    <subcellularLocation>
        <location evidence="1">Cell membrane</location>
    </subcellularLocation>
</comment>
<evidence type="ECO:0000256" key="9">
    <source>
        <dbReference type="PIRSR" id="PIRSR000018-50"/>
    </source>
</evidence>
<evidence type="ECO:0000256" key="5">
    <source>
        <dbReference type="ARBA" id="ARBA00022729"/>
    </source>
</evidence>
<keyword evidence="6" id="KW-0677">Repeat</keyword>
<feature type="binding site" description="axial binding residue" evidence="10">
    <location>
        <position position="189"/>
    </location>
    <ligand>
        <name>heme c</name>
        <dbReference type="ChEBI" id="CHEBI:61717"/>
        <label>2</label>
    </ligand>
    <ligandPart>
        <name>Fe</name>
        <dbReference type="ChEBI" id="CHEBI:18248"/>
    </ligandPart>
</feature>
<name>A0A963YWF4_9PROT</name>
<evidence type="ECO:0000256" key="11">
    <source>
        <dbReference type="SAM" id="MobiDB-lite"/>
    </source>
</evidence>
<feature type="region of interest" description="Disordered" evidence="11">
    <location>
        <begin position="390"/>
        <end position="409"/>
    </location>
</feature>
<keyword evidence="2" id="KW-1003">Cell membrane</keyword>
<dbReference type="InterPro" id="IPR009056">
    <property type="entry name" value="Cyt_c-like_dom"/>
</dbReference>
<comment type="caution">
    <text evidence="14">The sequence shown here is derived from an EMBL/GenBank/DDBJ whole genome shotgun (WGS) entry which is preliminary data.</text>
</comment>
<keyword evidence="15" id="KW-1185">Reference proteome</keyword>
<keyword evidence="3 9" id="KW-0349">Heme</keyword>
<evidence type="ECO:0000256" key="3">
    <source>
        <dbReference type="ARBA" id="ARBA00022617"/>
    </source>
</evidence>
<feature type="binding site" description="covalent" evidence="9">
    <location>
        <position position="311"/>
    </location>
    <ligand>
        <name>heme c</name>
        <dbReference type="ChEBI" id="CHEBI:61717"/>
        <label>3</label>
    </ligand>
</feature>
<dbReference type="Gene3D" id="1.10.760.10">
    <property type="entry name" value="Cytochrome c-like domain"/>
    <property type="match status" value="3"/>
</dbReference>
<feature type="domain" description="Cytochrome c" evidence="13">
    <location>
        <begin position="295"/>
        <end position="382"/>
    </location>
</feature>
<feature type="binding site" description="axial binding residue" evidence="10">
    <location>
        <position position="312"/>
    </location>
    <ligand>
        <name>heme c</name>
        <dbReference type="ChEBI" id="CHEBI:61717"/>
        <label>3</label>
    </ligand>
    <ligandPart>
        <name>Fe</name>
        <dbReference type="ChEBI" id="CHEBI:18248"/>
    </ligandPart>
</feature>
<dbReference type="Proteomes" id="UP000708298">
    <property type="component" value="Unassembled WGS sequence"/>
</dbReference>
<protein>
    <submittedName>
        <fullName evidence="14">Cytochrome c</fullName>
    </submittedName>
</protein>
<evidence type="ECO:0000256" key="2">
    <source>
        <dbReference type="ARBA" id="ARBA00022475"/>
    </source>
</evidence>
<dbReference type="PANTHER" id="PTHR35008">
    <property type="entry name" value="BLL4482 PROTEIN-RELATED"/>
    <property type="match status" value="1"/>
</dbReference>
<dbReference type="PANTHER" id="PTHR35008:SF8">
    <property type="entry name" value="ALCOHOL DEHYDROGENASE CYTOCHROME C SUBUNIT"/>
    <property type="match status" value="1"/>
</dbReference>
<proteinExistence type="predicted"/>
<feature type="signal peptide" evidence="12">
    <location>
        <begin position="1"/>
        <end position="20"/>
    </location>
</feature>
<dbReference type="GO" id="GO:0016614">
    <property type="term" value="F:oxidoreductase activity, acting on CH-OH group of donors"/>
    <property type="evidence" value="ECO:0007669"/>
    <property type="project" value="InterPro"/>
</dbReference>
<comment type="cofactor">
    <cofactor evidence="9">
        <name>heme c</name>
        <dbReference type="ChEBI" id="CHEBI:61717"/>
    </cofactor>
    <text evidence="9">Binds 3 heme c groups covalently per subunit.</text>
</comment>
<accession>A0A963YWF4</accession>
<evidence type="ECO:0000259" key="13">
    <source>
        <dbReference type="PROSITE" id="PS51007"/>
    </source>
</evidence>
<evidence type="ECO:0000313" key="14">
    <source>
        <dbReference type="EMBL" id="MCB8878125.1"/>
    </source>
</evidence>
<evidence type="ECO:0000256" key="1">
    <source>
        <dbReference type="ARBA" id="ARBA00004236"/>
    </source>
</evidence>
<evidence type="ECO:0000313" key="15">
    <source>
        <dbReference type="Proteomes" id="UP000708298"/>
    </source>
</evidence>
<dbReference type="RefSeq" id="WP_227323770.1">
    <property type="nucleotide sequence ID" value="NZ_JAESVB010000024.1"/>
</dbReference>
<feature type="domain" description="Cytochrome c" evidence="13">
    <location>
        <begin position="25"/>
        <end position="128"/>
    </location>
</feature>
<keyword evidence="8" id="KW-0472">Membrane</keyword>
<dbReference type="GO" id="GO:0009055">
    <property type="term" value="F:electron transfer activity"/>
    <property type="evidence" value="ECO:0007669"/>
    <property type="project" value="InterPro"/>
</dbReference>
<dbReference type="GO" id="GO:0020037">
    <property type="term" value="F:heme binding"/>
    <property type="evidence" value="ECO:0007669"/>
    <property type="project" value="InterPro"/>
</dbReference>
<dbReference type="PIRSF" id="PIRSF000018">
    <property type="entry name" value="Mb_ADH_cyt_c"/>
    <property type="match status" value="1"/>
</dbReference>
<keyword evidence="4 10" id="KW-0479">Metal-binding</keyword>
<feature type="chain" id="PRO_5037592526" evidence="12">
    <location>
        <begin position="21"/>
        <end position="409"/>
    </location>
</feature>
<evidence type="ECO:0000256" key="7">
    <source>
        <dbReference type="ARBA" id="ARBA00023004"/>
    </source>
</evidence>
<dbReference type="PROSITE" id="PS51007">
    <property type="entry name" value="CYTC"/>
    <property type="match status" value="3"/>
</dbReference>
<dbReference type="EMBL" id="JAESVB010000024">
    <property type="protein sequence ID" value="MCB8878125.1"/>
    <property type="molecule type" value="Genomic_DNA"/>
</dbReference>
<gene>
    <name evidence="14" type="ORF">ASILVAE211_23275</name>
</gene>
<keyword evidence="5 12" id="KW-0732">Signal</keyword>
<feature type="binding site" description="axial binding residue" evidence="10">
    <location>
        <position position="43"/>
    </location>
    <ligand>
        <name>heme c</name>
        <dbReference type="ChEBI" id="CHEBI:61717"/>
        <label>1</label>
    </ligand>
    <ligandPart>
        <name>Fe</name>
        <dbReference type="ChEBI" id="CHEBI:18248"/>
    </ligandPart>
</feature>
<dbReference type="Pfam" id="PF00034">
    <property type="entry name" value="Cytochrom_C"/>
    <property type="match status" value="2"/>
</dbReference>
<feature type="binding site" description="covalent" evidence="9">
    <location>
        <position position="188"/>
    </location>
    <ligand>
        <name>heme c</name>
        <dbReference type="ChEBI" id="CHEBI:61717"/>
        <label>2</label>
    </ligand>
</feature>
<keyword evidence="7 10" id="KW-0408">Iron</keyword>
<evidence type="ECO:0000256" key="8">
    <source>
        <dbReference type="ARBA" id="ARBA00023136"/>
    </source>
</evidence>
<dbReference type="InterPro" id="IPR051459">
    <property type="entry name" value="Cytochrome_c-type_DH"/>
</dbReference>
<feature type="binding site" description="covalent" evidence="9">
    <location>
        <position position="308"/>
    </location>
    <ligand>
        <name>heme c</name>
        <dbReference type="ChEBI" id="CHEBI:61717"/>
        <label>3</label>
    </ligand>
</feature>
<evidence type="ECO:0000256" key="10">
    <source>
        <dbReference type="PIRSR" id="PIRSR000018-51"/>
    </source>
</evidence>
<sequence length="409" mass="44098">MRLFLLASLLTIASPFGAWAASPSDLVQQGQYLTRAADCEACHTAPGGTPFAGGRQFQLPFGDLYSPNITPDKDTGIGQYTDAQFLRVLHRGIGREGQHLYPAMPYPSYTKMSDDDARAIKAYLFSLPPVHAPTKPNNFGFPFNQRWLMVFWNLINNPDARFEPDSSKSAEWNRGAYLVEALGHCAECHTPRNFMQAKSSREFAGAIQAGWLAYNLTSDPVHGIGAWSDASLKEFLSTGQAPGHGPASGPMAEAVEDSLQYLKPEDISAIVTYLRTVPARDDGPEVVPATITPLTTAALGEHIFIRACAGCHLPNGTGRQSPWAALGGSHSTGDVTGNNVVQVLTNGSQIETDKGLMFMHPFTGAYTDEELSAVANYLIGQFSARQGQVMPQQISKARQSPEPKAAPGS</sequence>
<dbReference type="InterPro" id="IPR014353">
    <property type="entry name" value="Membr-bd_ADH_cyt_c"/>
</dbReference>
<reference evidence="14" key="2">
    <citation type="submission" date="2021-01" db="EMBL/GenBank/DDBJ databases">
        <authorList>
            <person name="Mieszkin S."/>
            <person name="Pouder E."/>
            <person name="Alain K."/>
        </authorList>
    </citation>
    <scope>NUCLEOTIDE SEQUENCE</scope>
    <source>
        <strain evidence="14">HW T2.11</strain>
    </source>
</reference>
<dbReference type="SUPFAM" id="SSF46626">
    <property type="entry name" value="Cytochrome c"/>
    <property type="match status" value="3"/>
</dbReference>
<dbReference type="GO" id="GO:0005886">
    <property type="term" value="C:plasma membrane"/>
    <property type="evidence" value="ECO:0007669"/>
    <property type="project" value="UniProtKB-SubCell"/>
</dbReference>
<evidence type="ECO:0000256" key="4">
    <source>
        <dbReference type="ARBA" id="ARBA00022723"/>
    </source>
</evidence>
<dbReference type="InterPro" id="IPR036909">
    <property type="entry name" value="Cyt_c-like_dom_sf"/>
</dbReference>
<organism evidence="14 15">
    <name type="scientific">Acidisoma silvae</name>
    <dbReference type="NCBI Taxonomy" id="2802396"/>
    <lineage>
        <taxon>Bacteria</taxon>
        <taxon>Pseudomonadati</taxon>
        <taxon>Pseudomonadota</taxon>
        <taxon>Alphaproteobacteria</taxon>
        <taxon>Acetobacterales</taxon>
        <taxon>Acidocellaceae</taxon>
        <taxon>Acidisoma</taxon>
    </lineage>
</organism>
<feature type="domain" description="Cytochrome c" evidence="13">
    <location>
        <begin position="170"/>
        <end position="278"/>
    </location>
</feature>
<feature type="binding site" description="covalent" evidence="9">
    <location>
        <position position="42"/>
    </location>
    <ligand>
        <name>heme c</name>
        <dbReference type="ChEBI" id="CHEBI:61717"/>
        <label>1</label>
    </ligand>
</feature>
<dbReference type="GO" id="GO:0005506">
    <property type="term" value="F:iron ion binding"/>
    <property type="evidence" value="ECO:0007669"/>
    <property type="project" value="InterPro"/>
</dbReference>
<feature type="binding site" description="covalent" evidence="9">
    <location>
        <position position="39"/>
    </location>
    <ligand>
        <name>heme c</name>
        <dbReference type="ChEBI" id="CHEBI:61717"/>
        <label>1</label>
    </ligand>
</feature>
<evidence type="ECO:0000256" key="12">
    <source>
        <dbReference type="SAM" id="SignalP"/>
    </source>
</evidence>
<reference evidence="14" key="1">
    <citation type="journal article" date="2021" name="Microorganisms">
        <title>Acidisoma silvae sp. nov. and Acidisomacellulosilytica sp. nov., Two Acidophilic Bacteria Isolated from Decaying Wood, Hydrolyzing Cellulose and Producing Poly-3-hydroxybutyrate.</title>
        <authorList>
            <person name="Mieszkin S."/>
            <person name="Pouder E."/>
            <person name="Uroz S."/>
            <person name="Simon-Colin C."/>
            <person name="Alain K."/>
        </authorList>
    </citation>
    <scope>NUCLEOTIDE SEQUENCE</scope>
    <source>
        <strain evidence="14">HW T2.11</strain>
    </source>
</reference>